<dbReference type="AlphaFoldDB" id="A0A7Z7PQ90"/>
<evidence type="ECO:0000256" key="2">
    <source>
        <dbReference type="ARBA" id="ARBA00022448"/>
    </source>
</evidence>
<feature type="domain" description="ABC transporter" evidence="10">
    <location>
        <begin position="331"/>
        <end position="566"/>
    </location>
</feature>
<dbReference type="GO" id="GO:0016887">
    <property type="term" value="F:ATP hydrolysis activity"/>
    <property type="evidence" value="ECO:0007669"/>
    <property type="project" value="InterPro"/>
</dbReference>
<dbReference type="InterPro" id="IPR011527">
    <property type="entry name" value="ABC1_TM_dom"/>
</dbReference>
<keyword evidence="7 9" id="KW-1133">Transmembrane helix</keyword>
<dbReference type="GO" id="GO:0005524">
    <property type="term" value="F:ATP binding"/>
    <property type="evidence" value="ECO:0007669"/>
    <property type="project" value="UniProtKB-KW"/>
</dbReference>
<feature type="transmembrane region" description="Helical" evidence="9">
    <location>
        <begin position="156"/>
        <end position="177"/>
    </location>
</feature>
<feature type="domain" description="ABC transmembrane type-1" evidence="11">
    <location>
        <begin position="14"/>
        <end position="298"/>
    </location>
</feature>
<evidence type="ECO:0000256" key="5">
    <source>
        <dbReference type="ARBA" id="ARBA00022741"/>
    </source>
</evidence>
<proteinExistence type="predicted"/>
<dbReference type="Proteomes" id="UP000250796">
    <property type="component" value="Chromosome MESINF"/>
</dbReference>
<feature type="transmembrane region" description="Helical" evidence="9">
    <location>
        <begin position="129"/>
        <end position="150"/>
    </location>
</feature>
<dbReference type="InterPro" id="IPR003439">
    <property type="entry name" value="ABC_transporter-like_ATP-bd"/>
</dbReference>
<feature type="transmembrane region" description="Helical" evidence="9">
    <location>
        <begin position="235"/>
        <end position="257"/>
    </location>
</feature>
<dbReference type="Gene3D" id="3.40.50.300">
    <property type="entry name" value="P-loop containing nucleotide triphosphate hydrolases"/>
    <property type="match status" value="1"/>
</dbReference>
<dbReference type="InterPro" id="IPR027417">
    <property type="entry name" value="P-loop_NTPase"/>
</dbReference>
<dbReference type="PROSITE" id="PS50929">
    <property type="entry name" value="ABC_TM1F"/>
    <property type="match status" value="1"/>
</dbReference>
<dbReference type="PROSITE" id="PS50893">
    <property type="entry name" value="ABC_TRANSPORTER_2"/>
    <property type="match status" value="1"/>
</dbReference>
<keyword evidence="3" id="KW-1003">Cell membrane</keyword>
<dbReference type="CDD" id="cd18541">
    <property type="entry name" value="ABC_6TM_TmrB_like"/>
    <property type="match status" value="1"/>
</dbReference>
<keyword evidence="13" id="KW-1185">Reference proteome</keyword>
<keyword evidence="6" id="KW-0067">ATP-binding</keyword>
<name>A0A7Z7PQ90_9BACT</name>
<evidence type="ECO:0000259" key="11">
    <source>
        <dbReference type="PROSITE" id="PS50929"/>
    </source>
</evidence>
<dbReference type="Gene3D" id="1.20.1560.10">
    <property type="entry name" value="ABC transporter type 1, transmembrane domain"/>
    <property type="match status" value="1"/>
</dbReference>
<comment type="subcellular location">
    <subcellularLocation>
        <location evidence="1">Cell membrane</location>
        <topology evidence="1">Multi-pass membrane protein</topology>
    </subcellularLocation>
</comment>
<evidence type="ECO:0000259" key="10">
    <source>
        <dbReference type="PROSITE" id="PS50893"/>
    </source>
</evidence>
<organism evidence="12 13">
    <name type="scientific">Mesotoga infera</name>
    <dbReference type="NCBI Taxonomy" id="1236046"/>
    <lineage>
        <taxon>Bacteria</taxon>
        <taxon>Thermotogati</taxon>
        <taxon>Thermotogota</taxon>
        <taxon>Thermotogae</taxon>
        <taxon>Kosmotogales</taxon>
        <taxon>Kosmotogaceae</taxon>
        <taxon>Mesotoga</taxon>
    </lineage>
</organism>
<dbReference type="FunFam" id="1.20.1560.10:FF:000011">
    <property type="entry name" value="Multidrug ABC transporter ATP-binding protein"/>
    <property type="match status" value="1"/>
</dbReference>
<dbReference type="PANTHER" id="PTHR43394:SF1">
    <property type="entry name" value="ATP-BINDING CASSETTE SUB-FAMILY B MEMBER 10, MITOCHONDRIAL"/>
    <property type="match status" value="1"/>
</dbReference>
<reference evidence="12 13" key="1">
    <citation type="submission" date="2017-01" db="EMBL/GenBank/DDBJ databases">
        <authorList>
            <person name="Erauso G."/>
        </authorList>
    </citation>
    <scope>NUCLEOTIDE SEQUENCE [LARGE SCALE GENOMIC DNA]</scope>
    <source>
        <strain evidence="12">MESINF1</strain>
    </source>
</reference>
<evidence type="ECO:0000256" key="6">
    <source>
        <dbReference type="ARBA" id="ARBA00022840"/>
    </source>
</evidence>
<keyword evidence="8 9" id="KW-0472">Membrane</keyword>
<dbReference type="InterPro" id="IPR017871">
    <property type="entry name" value="ABC_transporter-like_CS"/>
</dbReference>
<dbReference type="GO" id="GO:0005886">
    <property type="term" value="C:plasma membrane"/>
    <property type="evidence" value="ECO:0007669"/>
    <property type="project" value="UniProtKB-SubCell"/>
</dbReference>
<evidence type="ECO:0000256" key="9">
    <source>
        <dbReference type="SAM" id="Phobius"/>
    </source>
</evidence>
<dbReference type="Pfam" id="PF00005">
    <property type="entry name" value="ABC_tran"/>
    <property type="match status" value="1"/>
</dbReference>
<dbReference type="GO" id="GO:0015421">
    <property type="term" value="F:ABC-type oligopeptide transporter activity"/>
    <property type="evidence" value="ECO:0007669"/>
    <property type="project" value="TreeGrafter"/>
</dbReference>
<dbReference type="PANTHER" id="PTHR43394">
    <property type="entry name" value="ATP-DEPENDENT PERMEASE MDL1, MITOCHONDRIAL"/>
    <property type="match status" value="1"/>
</dbReference>
<keyword evidence="2" id="KW-0813">Transport</keyword>
<dbReference type="PROSITE" id="PS00211">
    <property type="entry name" value="ABC_TRANSPORTER_1"/>
    <property type="match status" value="1"/>
</dbReference>
<dbReference type="KEGG" id="minf:MESINF_0072"/>
<evidence type="ECO:0000256" key="1">
    <source>
        <dbReference type="ARBA" id="ARBA00004651"/>
    </source>
</evidence>
<evidence type="ECO:0000313" key="13">
    <source>
        <dbReference type="Proteomes" id="UP000250796"/>
    </source>
</evidence>
<accession>A0A7Z7PQ90</accession>
<evidence type="ECO:0000256" key="8">
    <source>
        <dbReference type="ARBA" id="ARBA00023136"/>
    </source>
</evidence>
<feature type="transmembrane region" description="Helical" evidence="9">
    <location>
        <begin position="12"/>
        <end position="30"/>
    </location>
</feature>
<sequence>MIRYFIKQNWYRYLIGILFLISVDALMLITPRIMGSIVDELRSGVQDIEYIGLLILAVIGVALGLFITRLFWRVFIMGSARRFEYYARKTLFQKLLDLPPTFYDKTRVGDLMARFTNDVNAVRMAMGPAIVMTIDSIFLISVTIIAMGSFTSWKLTWIAIIPLPLLAVVSTFFGRIIHKRFKRVQAAFSNLTDTVEESISGARLIKSYGIEGLRNDTLNEKSDNYVQENIKLIKVWGMFFPLIQMLSMLGSVLATFFGGQMVVLGQLTLGEYVTFTSYLGMLIWPMTAFGWVINMVQRGRASYKRLMEVLEEKNNIVVEDPVSLEDFNGHILLKNLTFTYPTGNRPVLRDIDFELNPGTKVAIVGTTGSGKSTLAKLIARLYPIEKGMLFIDGYDINRLPPEVIREKIAYVPQETFLFSETIRNNIRFGNMELTDSEVEKYASIASIHEDIISFPEGYDTLVGERGVTLSGGQKQRVAIARALIKQTPIIVLDDCLSAVDTETEKKILDSLKDSQGKHSIVVVSHRLKAVVDADMIYVMHEGRIVERGKHHDLIGNGGLYQRMYERQMIEEKLKED</sequence>
<keyword evidence="4 9" id="KW-0812">Transmembrane</keyword>
<keyword evidence="5" id="KW-0547">Nucleotide-binding</keyword>
<evidence type="ECO:0000256" key="3">
    <source>
        <dbReference type="ARBA" id="ARBA00022475"/>
    </source>
</evidence>
<dbReference type="InterPro" id="IPR036640">
    <property type="entry name" value="ABC1_TM_sf"/>
</dbReference>
<dbReference type="FunFam" id="3.40.50.300:FF:000221">
    <property type="entry name" value="Multidrug ABC transporter ATP-binding protein"/>
    <property type="match status" value="1"/>
</dbReference>
<dbReference type="RefSeq" id="WP_169697982.1">
    <property type="nucleotide sequence ID" value="NZ_LS974202.1"/>
</dbReference>
<evidence type="ECO:0000313" key="12">
    <source>
        <dbReference type="EMBL" id="SSC11521.1"/>
    </source>
</evidence>
<protein>
    <submittedName>
        <fullName evidence="12">ABC transporter related protein</fullName>
    </submittedName>
</protein>
<dbReference type="SUPFAM" id="SSF90123">
    <property type="entry name" value="ABC transporter transmembrane region"/>
    <property type="match status" value="1"/>
</dbReference>
<evidence type="ECO:0000256" key="7">
    <source>
        <dbReference type="ARBA" id="ARBA00022989"/>
    </source>
</evidence>
<dbReference type="InterPro" id="IPR003593">
    <property type="entry name" value="AAA+_ATPase"/>
</dbReference>
<gene>
    <name evidence="12" type="ORF">MESINF_0072</name>
</gene>
<dbReference type="SUPFAM" id="SSF52540">
    <property type="entry name" value="P-loop containing nucleoside triphosphate hydrolases"/>
    <property type="match status" value="1"/>
</dbReference>
<dbReference type="EMBL" id="LS974202">
    <property type="protein sequence ID" value="SSC11521.1"/>
    <property type="molecule type" value="Genomic_DNA"/>
</dbReference>
<feature type="transmembrane region" description="Helical" evidence="9">
    <location>
        <begin position="277"/>
        <end position="296"/>
    </location>
</feature>
<evidence type="ECO:0000256" key="4">
    <source>
        <dbReference type="ARBA" id="ARBA00022692"/>
    </source>
</evidence>
<dbReference type="InterPro" id="IPR039421">
    <property type="entry name" value="Type_1_exporter"/>
</dbReference>
<dbReference type="SMART" id="SM00382">
    <property type="entry name" value="AAA"/>
    <property type="match status" value="1"/>
</dbReference>
<dbReference type="Pfam" id="PF00664">
    <property type="entry name" value="ABC_membrane"/>
    <property type="match status" value="1"/>
</dbReference>
<feature type="transmembrane region" description="Helical" evidence="9">
    <location>
        <begin position="50"/>
        <end position="72"/>
    </location>
</feature>